<dbReference type="SMART" id="SM00387">
    <property type="entry name" value="HATPase_c"/>
    <property type="match status" value="1"/>
</dbReference>
<evidence type="ECO:0000256" key="2">
    <source>
        <dbReference type="ARBA" id="ARBA00012438"/>
    </source>
</evidence>
<dbReference type="Pfam" id="PF08448">
    <property type="entry name" value="PAS_4"/>
    <property type="match status" value="1"/>
</dbReference>
<dbReference type="AlphaFoldDB" id="A0A6S4GR07"/>
<dbReference type="InterPro" id="IPR035965">
    <property type="entry name" value="PAS-like_dom_sf"/>
</dbReference>
<proteinExistence type="predicted"/>
<dbReference type="Proteomes" id="UP000030902">
    <property type="component" value="Chromosome"/>
</dbReference>
<evidence type="ECO:0000256" key="3">
    <source>
        <dbReference type="ARBA" id="ARBA00022553"/>
    </source>
</evidence>
<dbReference type="FunFam" id="3.30.565.10:FF:000006">
    <property type="entry name" value="Sensor histidine kinase WalK"/>
    <property type="match status" value="1"/>
</dbReference>
<dbReference type="Gene3D" id="3.30.450.20">
    <property type="entry name" value="PAS domain"/>
    <property type="match status" value="1"/>
</dbReference>
<evidence type="ECO:0000313" key="10">
    <source>
        <dbReference type="EMBL" id="AJA06779.1"/>
    </source>
</evidence>
<feature type="transmembrane region" description="Helical" evidence="7">
    <location>
        <begin position="113"/>
        <end position="141"/>
    </location>
</feature>
<reference evidence="10 11" key="1">
    <citation type="journal article" date="2015" name="Proc. Natl. Acad. Sci. U.S.A.">
        <title>Cultivation of a human-associated TM7 phylotype reveals a reduced genome and epibiotic parasitic lifestyle.</title>
        <authorList>
            <person name="He X."/>
            <person name="McLean J.S."/>
            <person name="Edlund A."/>
            <person name="Yooseph S."/>
            <person name="Hall A.P."/>
            <person name="Liu S.Y."/>
            <person name="Dorrestein P.C."/>
            <person name="Esquenazi E."/>
            <person name="Hunter R.C."/>
            <person name="Cheng G."/>
            <person name="Nelson K.E."/>
            <person name="Lux R."/>
            <person name="Shi W."/>
        </authorList>
    </citation>
    <scope>NUCLEOTIDE SEQUENCE [LARGE SCALE GENOMIC DNA]</scope>
    <source>
        <strain evidence="10 11">TM7x</strain>
    </source>
</reference>
<keyword evidence="11" id="KW-1185">Reference proteome</keyword>
<dbReference type="PANTHER" id="PTHR43047:SF72">
    <property type="entry name" value="OSMOSENSING HISTIDINE PROTEIN KINASE SLN1"/>
    <property type="match status" value="1"/>
</dbReference>
<dbReference type="KEGG" id="sox:TM7x_01320"/>
<dbReference type="GO" id="GO:0009927">
    <property type="term" value="F:histidine phosphotransfer kinase activity"/>
    <property type="evidence" value="ECO:0007669"/>
    <property type="project" value="TreeGrafter"/>
</dbReference>
<sequence>MKKGGICCKPHTISRFWLRRLCEVALLSCFTIILLYAWARFIPTGYQLPIGLSVSDKAAGVAAIGSLIMLILCFWLPKKHETSVGIFVYLLTVAVSAVTIITSGGVVSPFLAMWIIVAIFAGFFGIAILGIMALLVVLQIIAFVTQSGINTQFIIGHIFFGFLPLIFSLILWGRRQQSDNSVSNLENKLSAVEGKSDVVINAINDGVLAISKDGNIELINPSAQQIIGWEQGDALGLNWKSVLKLVASDGKEVDELENPISQSLSKNQPAHSDKFFLLTSSEKRILVSVVSSPVGTDGEGVIVVFRDITKEKAEEREQAEFISTASHEMRTPVASIEGYLGLALNPATANIDEKARDFITKAHESAQHLGRLFQDLLDISKVEDGRMKNNPKIININEFLKEIFEGLAPKANEKQLNYIFAPDTIDEGKEKSLQPIFYANIDPDHFREVASNLIENAIKYTPSGDVTVDITGDDKQISISVKDSGIGIPAEDIPHLFQKFYRVDNSDTREIGGTGLGLYLSRRLAETMSGNLRVESKYKEGSTFYLEIPRVSSAEATQRLENINAESSDQADPSPATAENIEIKPENRPEESIIESPDITNGAVSAQVSATPSPEPQTANLQAPKTSTEPTLAEIEEEIKRNRQQLSVPGRE</sequence>
<dbReference type="SUPFAM" id="SSF55874">
    <property type="entry name" value="ATPase domain of HSP90 chaperone/DNA topoisomerase II/histidine kinase"/>
    <property type="match status" value="1"/>
</dbReference>
<feature type="transmembrane region" description="Helical" evidence="7">
    <location>
        <begin position="84"/>
        <end position="107"/>
    </location>
</feature>
<feature type="region of interest" description="Disordered" evidence="6">
    <location>
        <begin position="564"/>
        <end position="630"/>
    </location>
</feature>
<keyword evidence="5" id="KW-0418">Kinase</keyword>
<evidence type="ECO:0000256" key="4">
    <source>
        <dbReference type="ARBA" id="ARBA00022679"/>
    </source>
</evidence>
<dbReference type="InterPro" id="IPR005467">
    <property type="entry name" value="His_kinase_dom"/>
</dbReference>
<dbReference type="RefSeq" id="WP_039327155.1">
    <property type="nucleotide sequence ID" value="NZ_CP007496.1"/>
</dbReference>
<comment type="catalytic activity">
    <reaction evidence="1">
        <text>ATP + protein L-histidine = ADP + protein N-phospho-L-histidine.</text>
        <dbReference type="EC" id="2.7.13.3"/>
    </reaction>
</comment>
<evidence type="ECO:0000256" key="1">
    <source>
        <dbReference type="ARBA" id="ARBA00000085"/>
    </source>
</evidence>
<accession>A0A6S4GR07</accession>
<dbReference type="EMBL" id="CP007496">
    <property type="protein sequence ID" value="AJA06779.1"/>
    <property type="molecule type" value="Genomic_DNA"/>
</dbReference>
<dbReference type="SUPFAM" id="SSF55785">
    <property type="entry name" value="PYP-like sensor domain (PAS domain)"/>
    <property type="match status" value="1"/>
</dbReference>
<evidence type="ECO:0000313" key="11">
    <source>
        <dbReference type="Proteomes" id="UP000030902"/>
    </source>
</evidence>
<dbReference type="Gene3D" id="3.30.565.10">
    <property type="entry name" value="Histidine kinase-like ATPase, C-terminal domain"/>
    <property type="match status" value="1"/>
</dbReference>
<evidence type="ECO:0000259" key="9">
    <source>
        <dbReference type="PROSITE" id="PS50112"/>
    </source>
</evidence>
<evidence type="ECO:0000256" key="6">
    <source>
        <dbReference type="SAM" id="MobiDB-lite"/>
    </source>
</evidence>
<keyword evidence="7" id="KW-1133">Transmembrane helix</keyword>
<dbReference type="SUPFAM" id="SSF47384">
    <property type="entry name" value="Homodimeric domain of signal transducing histidine kinase"/>
    <property type="match status" value="1"/>
</dbReference>
<dbReference type="PANTHER" id="PTHR43047">
    <property type="entry name" value="TWO-COMPONENT HISTIDINE PROTEIN KINASE"/>
    <property type="match status" value="1"/>
</dbReference>
<evidence type="ECO:0000256" key="7">
    <source>
        <dbReference type="SAM" id="Phobius"/>
    </source>
</evidence>
<dbReference type="CDD" id="cd06174">
    <property type="entry name" value="MFS"/>
    <property type="match status" value="1"/>
</dbReference>
<dbReference type="InterPro" id="IPR036890">
    <property type="entry name" value="HATPase_C_sf"/>
</dbReference>
<dbReference type="CDD" id="cd00130">
    <property type="entry name" value="PAS"/>
    <property type="match status" value="1"/>
</dbReference>
<dbReference type="PROSITE" id="PS50109">
    <property type="entry name" value="HIS_KIN"/>
    <property type="match status" value="1"/>
</dbReference>
<feature type="compositionally biased region" description="Basic and acidic residues" evidence="6">
    <location>
        <begin position="581"/>
        <end position="591"/>
    </location>
</feature>
<gene>
    <name evidence="10" type="ORF">TM7x_01320</name>
</gene>
<feature type="transmembrane region" description="Helical" evidence="7">
    <location>
        <begin position="153"/>
        <end position="173"/>
    </location>
</feature>
<protein>
    <recommendedName>
        <fullName evidence="2">histidine kinase</fullName>
        <ecNumber evidence="2">2.7.13.3</ecNumber>
    </recommendedName>
</protein>
<dbReference type="InterPro" id="IPR004358">
    <property type="entry name" value="Sig_transdc_His_kin-like_C"/>
</dbReference>
<feature type="domain" description="PAS" evidence="9">
    <location>
        <begin position="199"/>
        <end position="267"/>
    </location>
</feature>
<feature type="domain" description="Histidine kinase" evidence="8">
    <location>
        <begin position="324"/>
        <end position="552"/>
    </location>
</feature>
<dbReference type="InterPro" id="IPR013656">
    <property type="entry name" value="PAS_4"/>
</dbReference>
<feature type="transmembrane region" description="Helical" evidence="7">
    <location>
        <begin position="21"/>
        <end position="39"/>
    </location>
</feature>
<dbReference type="SMART" id="SM00091">
    <property type="entry name" value="PAS"/>
    <property type="match status" value="1"/>
</dbReference>
<keyword evidence="7" id="KW-0472">Membrane</keyword>
<dbReference type="Pfam" id="PF00512">
    <property type="entry name" value="HisKA"/>
    <property type="match status" value="1"/>
</dbReference>
<dbReference type="InterPro" id="IPR003661">
    <property type="entry name" value="HisK_dim/P_dom"/>
</dbReference>
<dbReference type="GO" id="GO:0000155">
    <property type="term" value="F:phosphorelay sensor kinase activity"/>
    <property type="evidence" value="ECO:0007669"/>
    <property type="project" value="InterPro"/>
</dbReference>
<evidence type="ECO:0000259" key="8">
    <source>
        <dbReference type="PROSITE" id="PS50109"/>
    </source>
</evidence>
<organism evidence="10 11">
    <name type="scientific">Candidatus Nanosynbacter lyticus</name>
    <dbReference type="NCBI Taxonomy" id="2093824"/>
    <lineage>
        <taxon>Bacteria</taxon>
        <taxon>Candidatus Saccharimonadota</taxon>
        <taxon>Candidatus Saccharimonadia</taxon>
        <taxon>Candidatus Nanosynbacterales</taxon>
        <taxon>Candidatus Nanosynbacteraceae</taxon>
        <taxon>Candidatus Nanosynbacter</taxon>
    </lineage>
</organism>
<dbReference type="EC" id="2.7.13.3" evidence="2"/>
<keyword evidence="4" id="KW-0808">Transferase</keyword>
<feature type="transmembrane region" description="Helical" evidence="7">
    <location>
        <begin position="59"/>
        <end position="77"/>
    </location>
</feature>
<dbReference type="PROSITE" id="PS50112">
    <property type="entry name" value="PAS"/>
    <property type="match status" value="1"/>
</dbReference>
<evidence type="ECO:0000256" key="5">
    <source>
        <dbReference type="ARBA" id="ARBA00022777"/>
    </source>
</evidence>
<dbReference type="CDD" id="cd00082">
    <property type="entry name" value="HisKA"/>
    <property type="match status" value="1"/>
</dbReference>
<keyword evidence="7" id="KW-0812">Transmembrane</keyword>
<name>A0A6S4GR07_9BACT</name>
<dbReference type="GO" id="GO:0005886">
    <property type="term" value="C:plasma membrane"/>
    <property type="evidence" value="ECO:0007669"/>
    <property type="project" value="TreeGrafter"/>
</dbReference>
<feature type="compositionally biased region" description="Polar residues" evidence="6">
    <location>
        <begin position="598"/>
        <end position="630"/>
    </location>
</feature>
<dbReference type="InterPro" id="IPR036097">
    <property type="entry name" value="HisK_dim/P_sf"/>
</dbReference>
<dbReference type="InterPro" id="IPR003594">
    <property type="entry name" value="HATPase_dom"/>
</dbReference>
<dbReference type="Pfam" id="PF02518">
    <property type="entry name" value="HATPase_c"/>
    <property type="match status" value="1"/>
</dbReference>
<dbReference type="PRINTS" id="PR00344">
    <property type="entry name" value="BCTRLSENSOR"/>
</dbReference>
<dbReference type="NCBIfam" id="TIGR00229">
    <property type="entry name" value="sensory_box"/>
    <property type="match status" value="1"/>
</dbReference>
<keyword evidence="3" id="KW-0597">Phosphoprotein</keyword>
<dbReference type="Gene3D" id="1.10.287.130">
    <property type="match status" value="1"/>
</dbReference>
<dbReference type="InterPro" id="IPR000014">
    <property type="entry name" value="PAS"/>
</dbReference>
<dbReference type="CDD" id="cd16922">
    <property type="entry name" value="HATPase_EvgS-ArcB-TorS-like"/>
    <property type="match status" value="1"/>
</dbReference>
<dbReference type="SMART" id="SM00388">
    <property type="entry name" value="HisKA"/>
    <property type="match status" value="1"/>
</dbReference>